<gene>
    <name evidence="1" type="ORF">A3F27_01040</name>
</gene>
<reference evidence="1 2" key="1">
    <citation type="journal article" date="2016" name="Nat. Commun.">
        <title>Thousands of microbial genomes shed light on interconnected biogeochemical processes in an aquifer system.</title>
        <authorList>
            <person name="Anantharaman K."/>
            <person name="Brown C.T."/>
            <person name="Hug L.A."/>
            <person name="Sharon I."/>
            <person name="Castelle C.J."/>
            <person name="Probst A.J."/>
            <person name="Thomas B.C."/>
            <person name="Singh A."/>
            <person name="Wilkins M.J."/>
            <person name="Karaoz U."/>
            <person name="Brodie E.L."/>
            <person name="Williams K.H."/>
            <person name="Hubbard S.S."/>
            <person name="Banfield J.F."/>
        </authorList>
    </citation>
    <scope>NUCLEOTIDE SEQUENCE [LARGE SCALE GENOMIC DNA]</scope>
</reference>
<sequence length="133" mass="15398">MKKFDKSRTSGTVIVDSNWSEKMNQFFLEHPVRVDFLDERPASAGSRKYLMGLFGVTIEEAVAMMVERSTQQLWQDPPMPWEAKAPRPEGIRVFLDGLPNSLFRRNKILRGGEWILIFVDNTPRRLAPSFWAL</sequence>
<comment type="caution">
    <text evidence="1">The sequence shown here is derived from an EMBL/GenBank/DDBJ whole genome shotgun (WGS) entry which is preliminary data.</text>
</comment>
<dbReference type="Proteomes" id="UP000176689">
    <property type="component" value="Unassembled WGS sequence"/>
</dbReference>
<name>A0A1F6EDD5_9BACT</name>
<evidence type="ECO:0000313" key="1">
    <source>
        <dbReference type="EMBL" id="OGG71222.1"/>
    </source>
</evidence>
<organism evidence="1 2">
    <name type="scientific">Candidatus Kaiserbacteria bacterium RIFCSPHIGHO2_12_FULL_53_13</name>
    <dbReference type="NCBI Taxonomy" id="1798502"/>
    <lineage>
        <taxon>Bacteria</taxon>
        <taxon>Candidatus Kaiseribacteriota</taxon>
    </lineage>
</organism>
<dbReference type="AlphaFoldDB" id="A0A1F6EDD5"/>
<accession>A0A1F6EDD5</accession>
<proteinExistence type="predicted"/>
<evidence type="ECO:0000313" key="2">
    <source>
        <dbReference type="Proteomes" id="UP000176689"/>
    </source>
</evidence>
<protein>
    <submittedName>
        <fullName evidence="1">Uncharacterized protein</fullName>
    </submittedName>
</protein>
<dbReference type="EMBL" id="MFLP01000007">
    <property type="protein sequence ID" value="OGG71222.1"/>
    <property type="molecule type" value="Genomic_DNA"/>
</dbReference>